<dbReference type="EMBL" id="BMAO01007544">
    <property type="protein sequence ID" value="GFR16703.1"/>
    <property type="molecule type" value="Genomic_DNA"/>
</dbReference>
<keyword evidence="3" id="KW-1185">Reference proteome</keyword>
<accession>A0A8X6J9V6</accession>
<evidence type="ECO:0000313" key="2">
    <source>
        <dbReference type="EMBL" id="GFR16703.1"/>
    </source>
</evidence>
<feature type="region of interest" description="Disordered" evidence="1">
    <location>
        <begin position="139"/>
        <end position="164"/>
    </location>
</feature>
<name>A0A8X6J9V6_TRICU</name>
<evidence type="ECO:0000256" key="1">
    <source>
        <dbReference type="SAM" id="MobiDB-lite"/>
    </source>
</evidence>
<comment type="caution">
    <text evidence="2">The sequence shown here is derived from an EMBL/GenBank/DDBJ whole genome shotgun (WGS) entry which is preliminary data.</text>
</comment>
<dbReference type="Proteomes" id="UP000887116">
    <property type="component" value="Unassembled WGS sequence"/>
</dbReference>
<proteinExistence type="predicted"/>
<gene>
    <name evidence="2" type="ORF">TNCT_243341</name>
</gene>
<sequence>MLAHRCKPATNPLAYRIRKIKWKRENAPFGALATAKRRDPGYRKCAQSPVPENRILQFSHIDKGLTIRRCSPETGGLQSGYVWGDVILQVKYSVKPYPFITLRTKVTGRKLKTDQFLPAMIQRRSVAMVLYRRAGSPAAPGLLERSSEQQRPAHFNNGKRPKVH</sequence>
<organism evidence="2 3">
    <name type="scientific">Trichonephila clavata</name>
    <name type="common">Joro spider</name>
    <name type="synonym">Nephila clavata</name>
    <dbReference type="NCBI Taxonomy" id="2740835"/>
    <lineage>
        <taxon>Eukaryota</taxon>
        <taxon>Metazoa</taxon>
        <taxon>Ecdysozoa</taxon>
        <taxon>Arthropoda</taxon>
        <taxon>Chelicerata</taxon>
        <taxon>Arachnida</taxon>
        <taxon>Araneae</taxon>
        <taxon>Araneomorphae</taxon>
        <taxon>Entelegynae</taxon>
        <taxon>Araneoidea</taxon>
        <taxon>Nephilidae</taxon>
        <taxon>Trichonephila</taxon>
    </lineage>
</organism>
<evidence type="ECO:0000313" key="3">
    <source>
        <dbReference type="Proteomes" id="UP000887116"/>
    </source>
</evidence>
<reference evidence="2" key="1">
    <citation type="submission" date="2020-07" db="EMBL/GenBank/DDBJ databases">
        <title>Multicomponent nature underlies the extraordinary mechanical properties of spider dragline silk.</title>
        <authorList>
            <person name="Kono N."/>
            <person name="Nakamura H."/>
            <person name="Mori M."/>
            <person name="Yoshida Y."/>
            <person name="Ohtoshi R."/>
            <person name="Malay A.D."/>
            <person name="Moran D.A.P."/>
            <person name="Tomita M."/>
            <person name="Numata K."/>
            <person name="Arakawa K."/>
        </authorList>
    </citation>
    <scope>NUCLEOTIDE SEQUENCE</scope>
</reference>
<dbReference type="AlphaFoldDB" id="A0A8X6J9V6"/>
<protein>
    <submittedName>
        <fullName evidence="2">Uncharacterized protein</fullName>
    </submittedName>
</protein>